<dbReference type="PROSITE" id="PS50404">
    <property type="entry name" value="GST_NTER"/>
    <property type="match status" value="1"/>
</dbReference>
<dbReference type="EMBL" id="JAAAIM010000021">
    <property type="protein sequence ID" value="KAG0297852.1"/>
    <property type="molecule type" value="Genomic_DNA"/>
</dbReference>
<proteinExistence type="predicted"/>
<protein>
    <recommendedName>
        <fullName evidence="1">GST N-terminal domain-containing protein</fullName>
    </recommendedName>
</protein>
<dbReference type="SFLD" id="SFLDS00019">
    <property type="entry name" value="Glutathione_Transferase_(cytos"/>
    <property type="match status" value="1"/>
</dbReference>
<dbReference type="InterPro" id="IPR036282">
    <property type="entry name" value="Glutathione-S-Trfase_C_sf"/>
</dbReference>
<sequence length="236" mass="26582">MHSELQLFEVVDGLTRKKSFSPMVWRAKLALNHKGASYKTIPVTFLDIPVLIPKVCPNVTAPTVPTLKIADGEGLQDSMAIAEYVEKNYPKGPSIFGTTPCERNLQLFFDSYVSTRLHPAIQRLVYIEMHEDQDADNAAYFKFSREKGGKTLKELGGDQAQNLKELKENLGLIHSALLRSGGWITGEQPGWADFTLISAFIWFNSFSPQKFEEGILNAMDDQVLRSYWLKAQQLIV</sequence>
<dbReference type="InterPro" id="IPR050983">
    <property type="entry name" value="GST_Omega/HSP26"/>
</dbReference>
<dbReference type="InterPro" id="IPR004045">
    <property type="entry name" value="Glutathione_S-Trfase_N"/>
</dbReference>
<gene>
    <name evidence="2" type="ORF">BGZ96_004503</name>
</gene>
<evidence type="ECO:0000313" key="3">
    <source>
        <dbReference type="Proteomes" id="UP001194696"/>
    </source>
</evidence>
<dbReference type="Gene3D" id="3.40.30.10">
    <property type="entry name" value="Glutaredoxin"/>
    <property type="match status" value="1"/>
</dbReference>
<evidence type="ECO:0000313" key="2">
    <source>
        <dbReference type="EMBL" id="KAG0297852.1"/>
    </source>
</evidence>
<comment type="caution">
    <text evidence="2">The sequence shown here is derived from an EMBL/GenBank/DDBJ whole genome shotgun (WGS) entry which is preliminary data.</text>
</comment>
<organism evidence="2 3">
    <name type="scientific">Linnemannia gamsii</name>
    <dbReference type="NCBI Taxonomy" id="64522"/>
    <lineage>
        <taxon>Eukaryota</taxon>
        <taxon>Fungi</taxon>
        <taxon>Fungi incertae sedis</taxon>
        <taxon>Mucoromycota</taxon>
        <taxon>Mortierellomycotina</taxon>
        <taxon>Mortierellomycetes</taxon>
        <taxon>Mortierellales</taxon>
        <taxon>Mortierellaceae</taxon>
        <taxon>Linnemannia</taxon>
    </lineage>
</organism>
<accession>A0ABQ7KF11</accession>
<dbReference type="Pfam" id="PF22041">
    <property type="entry name" value="GST_C_7"/>
    <property type="match status" value="1"/>
</dbReference>
<dbReference type="InterPro" id="IPR036249">
    <property type="entry name" value="Thioredoxin-like_sf"/>
</dbReference>
<dbReference type="PANTHER" id="PTHR43968:SF6">
    <property type="entry name" value="GLUTATHIONE S-TRANSFERASE OMEGA"/>
    <property type="match status" value="1"/>
</dbReference>
<reference evidence="2 3" key="1">
    <citation type="journal article" date="2020" name="Fungal Divers.">
        <title>Resolving the Mortierellaceae phylogeny through synthesis of multi-gene phylogenetics and phylogenomics.</title>
        <authorList>
            <person name="Vandepol N."/>
            <person name="Liber J."/>
            <person name="Desiro A."/>
            <person name="Na H."/>
            <person name="Kennedy M."/>
            <person name="Barry K."/>
            <person name="Grigoriev I.V."/>
            <person name="Miller A.N."/>
            <person name="O'Donnell K."/>
            <person name="Stajich J.E."/>
            <person name="Bonito G."/>
        </authorList>
    </citation>
    <scope>NUCLEOTIDE SEQUENCE [LARGE SCALE GENOMIC DNA]</scope>
    <source>
        <strain evidence="2 3">AD045</strain>
    </source>
</reference>
<dbReference type="SUPFAM" id="SSF47616">
    <property type="entry name" value="GST C-terminal domain-like"/>
    <property type="match status" value="1"/>
</dbReference>
<name>A0ABQ7KF11_9FUNG</name>
<dbReference type="Proteomes" id="UP001194696">
    <property type="component" value="Unassembled WGS sequence"/>
</dbReference>
<dbReference type="SUPFAM" id="SSF52833">
    <property type="entry name" value="Thioredoxin-like"/>
    <property type="match status" value="1"/>
</dbReference>
<dbReference type="InterPro" id="IPR040079">
    <property type="entry name" value="Glutathione_S-Trfase"/>
</dbReference>
<dbReference type="PANTHER" id="PTHR43968">
    <property type="match status" value="1"/>
</dbReference>
<dbReference type="Gene3D" id="1.20.1050.10">
    <property type="match status" value="1"/>
</dbReference>
<keyword evidence="3" id="KW-1185">Reference proteome</keyword>
<evidence type="ECO:0000259" key="1">
    <source>
        <dbReference type="PROSITE" id="PS50404"/>
    </source>
</evidence>
<dbReference type="Pfam" id="PF13409">
    <property type="entry name" value="GST_N_2"/>
    <property type="match status" value="1"/>
</dbReference>
<dbReference type="InterPro" id="IPR054416">
    <property type="entry name" value="GST_UstS-like_C"/>
</dbReference>
<feature type="domain" description="GST N-terminal" evidence="1">
    <location>
        <begin position="11"/>
        <end position="93"/>
    </location>
</feature>